<accession>A0A2T0KD09</accession>
<dbReference type="SUPFAM" id="SSF81606">
    <property type="entry name" value="PP2C-like"/>
    <property type="match status" value="1"/>
</dbReference>
<keyword evidence="3" id="KW-1185">Reference proteome</keyword>
<sequence>MTLTTDCESCEDELASGATFCEVCGRRLAEPPVPDAAPVEPAAAGRKDCARCGAESSVGDDGYCEECGMMAGRSRDHLEADGGAAGAAVSDRGRRHHRNEDAMWLAVGADAADVVVSDGVSASFDPDAASDIAVRAAGELLAGARHPDQPVDTANPDETVDLENLERPAGAVGLAGAVAHAITGAAAAVASLAHTGDPRRAAANPACTIVAAAVRGPHVGYGWVGDSRVYWLGPDGPAEQLTEDDSWATHVIAMGADPVAAMNDPKAHAITAWLGADAGPVRPRVRSFTATEPGHLILCSDGLWNYLLDPAEFGDLVRDCLGAANNLLGAVRALAAYANAAGGADNITVAVIPVRPAAAATEPETTDLSTTKA</sequence>
<evidence type="ECO:0000313" key="3">
    <source>
        <dbReference type="Proteomes" id="UP000239415"/>
    </source>
</evidence>
<evidence type="ECO:0000259" key="1">
    <source>
        <dbReference type="PROSITE" id="PS51746"/>
    </source>
</evidence>
<dbReference type="PROSITE" id="PS51746">
    <property type="entry name" value="PPM_2"/>
    <property type="match status" value="1"/>
</dbReference>
<dbReference type="Gene3D" id="3.60.40.10">
    <property type="entry name" value="PPM-type phosphatase domain"/>
    <property type="match status" value="1"/>
</dbReference>
<dbReference type="InterPro" id="IPR036457">
    <property type="entry name" value="PPM-type-like_dom_sf"/>
</dbReference>
<dbReference type="InterPro" id="IPR001932">
    <property type="entry name" value="PPM-type_phosphatase-like_dom"/>
</dbReference>
<dbReference type="RefSeq" id="WP_106320335.1">
    <property type="nucleotide sequence ID" value="NZ_BOMO01000073.1"/>
</dbReference>
<dbReference type="Proteomes" id="UP000239415">
    <property type="component" value="Unassembled WGS sequence"/>
</dbReference>
<gene>
    <name evidence="2" type="ORF">CLV67_107270</name>
</gene>
<dbReference type="OrthoDB" id="9801841at2"/>
<evidence type="ECO:0000313" key="2">
    <source>
        <dbReference type="EMBL" id="PRX20993.1"/>
    </source>
</evidence>
<dbReference type="AlphaFoldDB" id="A0A2T0KD09"/>
<protein>
    <submittedName>
        <fullName evidence="2">Serine/threonine protein phosphatase PrpC</fullName>
    </submittedName>
</protein>
<comment type="caution">
    <text evidence="2">The sequence shown here is derived from an EMBL/GenBank/DDBJ whole genome shotgun (WGS) entry which is preliminary data.</text>
</comment>
<dbReference type="Pfam" id="PF13672">
    <property type="entry name" value="PP2C_2"/>
    <property type="match status" value="1"/>
</dbReference>
<dbReference type="CDD" id="cd00143">
    <property type="entry name" value="PP2Cc"/>
    <property type="match status" value="1"/>
</dbReference>
<proteinExistence type="predicted"/>
<organism evidence="2 3">
    <name type="scientific">Actinoplanes italicus</name>
    <dbReference type="NCBI Taxonomy" id="113567"/>
    <lineage>
        <taxon>Bacteria</taxon>
        <taxon>Bacillati</taxon>
        <taxon>Actinomycetota</taxon>
        <taxon>Actinomycetes</taxon>
        <taxon>Micromonosporales</taxon>
        <taxon>Micromonosporaceae</taxon>
        <taxon>Actinoplanes</taxon>
    </lineage>
</organism>
<name>A0A2T0KD09_9ACTN</name>
<dbReference type="EMBL" id="PVMZ01000007">
    <property type="protein sequence ID" value="PRX20993.1"/>
    <property type="molecule type" value="Genomic_DNA"/>
</dbReference>
<dbReference type="SMART" id="SM00332">
    <property type="entry name" value="PP2Cc"/>
    <property type="match status" value="1"/>
</dbReference>
<feature type="domain" description="PPM-type phosphatase" evidence="1">
    <location>
        <begin position="85"/>
        <end position="354"/>
    </location>
</feature>
<reference evidence="2 3" key="1">
    <citation type="submission" date="2018-03" db="EMBL/GenBank/DDBJ databases">
        <title>Genomic Encyclopedia of Archaeal and Bacterial Type Strains, Phase II (KMG-II): from individual species to whole genera.</title>
        <authorList>
            <person name="Goeker M."/>
        </authorList>
    </citation>
    <scope>NUCLEOTIDE SEQUENCE [LARGE SCALE GENOMIC DNA]</scope>
    <source>
        <strain evidence="2 3">DSM 43146</strain>
    </source>
</reference>